<protein>
    <submittedName>
        <fullName evidence="2">Uncharacterized protein</fullName>
    </submittedName>
</protein>
<evidence type="ECO:0000313" key="2">
    <source>
        <dbReference type="EMBL" id="PJM73643.1"/>
    </source>
</evidence>
<evidence type="ECO:0000256" key="1">
    <source>
        <dbReference type="SAM" id="Phobius"/>
    </source>
</evidence>
<keyword evidence="3" id="KW-1185">Reference proteome</keyword>
<evidence type="ECO:0000313" key="3">
    <source>
        <dbReference type="Proteomes" id="UP000229095"/>
    </source>
</evidence>
<dbReference type="AlphaFoldDB" id="A0A2M9HA07"/>
<gene>
    <name evidence="2" type="ORF">CS006_00125</name>
</gene>
<sequence>MVSLLLSTSSTVETKMLPGNRGWSLGAAPSGDAGAAAGAAVAVAAVLAALLAASAAVAAADAAAAAAVAAAAAAAVAASGAEAGTAAAAAFWVDAVVCSGFDDMNRLSIRDLLRFPLDTVSTVIHDGAPMRHVAVRFPTSHCELADVIRTIYDRRIPIRGRPLGMD</sequence>
<name>A0A2M9HA07_9BIFI</name>
<dbReference type="EMBL" id="PEBI01000001">
    <property type="protein sequence ID" value="PJM73643.1"/>
    <property type="molecule type" value="Genomic_DNA"/>
</dbReference>
<feature type="transmembrane region" description="Helical" evidence="1">
    <location>
        <begin position="33"/>
        <end position="51"/>
    </location>
</feature>
<organism evidence="2 3">
    <name type="scientific">Bifidobacterium primatium</name>
    <dbReference type="NCBI Taxonomy" id="2045438"/>
    <lineage>
        <taxon>Bacteria</taxon>
        <taxon>Bacillati</taxon>
        <taxon>Actinomycetota</taxon>
        <taxon>Actinomycetes</taxon>
        <taxon>Bifidobacteriales</taxon>
        <taxon>Bifidobacteriaceae</taxon>
        <taxon>Bifidobacterium</taxon>
    </lineage>
</organism>
<keyword evidence="1" id="KW-0472">Membrane</keyword>
<keyword evidence="1" id="KW-0812">Transmembrane</keyword>
<proteinExistence type="predicted"/>
<accession>A0A2M9HA07</accession>
<dbReference type="Proteomes" id="UP000229095">
    <property type="component" value="Unassembled WGS sequence"/>
</dbReference>
<reference evidence="2 3" key="1">
    <citation type="submission" date="2017-10" db="EMBL/GenBank/DDBJ databases">
        <title>Draft genome sequences of strains TRE 1, TRE 9, TRE H and TRI 7, isolated from tamarins, belonging to four potential novel Bifidobacterium species.</title>
        <authorList>
            <person name="Mattarelli P."/>
            <person name="Modesto M."/>
            <person name="Puglisi E."/>
            <person name="Morelli L."/>
            <person name="Spezio C."/>
            <person name="Bonetti A."/>
            <person name="Sandri C."/>
        </authorList>
    </citation>
    <scope>NUCLEOTIDE SEQUENCE [LARGE SCALE GENOMIC DNA]</scope>
    <source>
        <strain evidence="3">TRE1</strain>
    </source>
</reference>
<comment type="caution">
    <text evidence="2">The sequence shown here is derived from an EMBL/GenBank/DDBJ whole genome shotgun (WGS) entry which is preliminary data.</text>
</comment>
<keyword evidence="1" id="KW-1133">Transmembrane helix</keyword>